<evidence type="ECO:0000259" key="3">
    <source>
        <dbReference type="Pfam" id="PF01370"/>
    </source>
</evidence>
<dbReference type="Proteomes" id="UP000292447">
    <property type="component" value="Chromosome III"/>
</dbReference>
<name>A0A4P6XQ82_9ASCO</name>
<dbReference type="Gene3D" id="3.40.50.720">
    <property type="entry name" value="NAD(P)-binding Rossmann-like Domain"/>
    <property type="match status" value="1"/>
</dbReference>
<dbReference type="AlphaFoldDB" id="A0A4P6XQ82"/>
<comment type="similarity">
    <text evidence="2">Belongs to the NAD(P)-dependent epimerase/dehydratase family. Dihydroflavonol-4-reductase subfamily.</text>
</comment>
<dbReference type="InterPro" id="IPR050425">
    <property type="entry name" value="NAD(P)_dehydrat-like"/>
</dbReference>
<feature type="domain" description="NAD-dependent epimerase/dehydratase" evidence="3">
    <location>
        <begin position="5"/>
        <end position="253"/>
    </location>
</feature>
<dbReference type="EMBL" id="CP034458">
    <property type="protein sequence ID" value="QBM88855.1"/>
    <property type="molecule type" value="Genomic_DNA"/>
</dbReference>
<gene>
    <name evidence="4" type="primary">MPUL0C08360</name>
    <name evidence="4" type="ORF">METSCH_C08360</name>
</gene>
<dbReference type="PANTHER" id="PTHR10366">
    <property type="entry name" value="NAD DEPENDENT EPIMERASE/DEHYDRATASE"/>
    <property type="match status" value="1"/>
</dbReference>
<organism evidence="4 5">
    <name type="scientific">Metschnikowia aff. pulcherrima</name>
    <dbReference type="NCBI Taxonomy" id="2163413"/>
    <lineage>
        <taxon>Eukaryota</taxon>
        <taxon>Fungi</taxon>
        <taxon>Dikarya</taxon>
        <taxon>Ascomycota</taxon>
        <taxon>Saccharomycotina</taxon>
        <taxon>Pichiomycetes</taxon>
        <taxon>Metschnikowiaceae</taxon>
        <taxon>Metschnikowia</taxon>
    </lineage>
</organism>
<protein>
    <submittedName>
        <fullName evidence="4">NADPH-dependent methylglyoxal reductase</fullName>
    </submittedName>
</protein>
<evidence type="ECO:0000256" key="1">
    <source>
        <dbReference type="ARBA" id="ARBA00023002"/>
    </source>
</evidence>
<evidence type="ECO:0000256" key="2">
    <source>
        <dbReference type="ARBA" id="ARBA00023445"/>
    </source>
</evidence>
<proteinExistence type="inferred from homology"/>
<dbReference type="STRING" id="2163413.A0A4P6XQ82"/>
<dbReference type="CDD" id="cd05227">
    <property type="entry name" value="AR_SDR_e"/>
    <property type="match status" value="1"/>
</dbReference>
<dbReference type="SUPFAM" id="SSF51735">
    <property type="entry name" value="NAD(P)-binding Rossmann-fold domains"/>
    <property type="match status" value="1"/>
</dbReference>
<dbReference type="Pfam" id="PF01370">
    <property type="entry name" value="Epimerase"/>
    <property type="match status" value="1"/>
</dbReference>
<dbReference type="InterPro" id="IPR036291">
    <property type="entry name" value="NAD(P)-bd_dom_sf"/>
</dbReference>
<keyword evidence="1" id="KW-0560">Oxidoreductase</keyword>
<accession>A0A4P6XQ82</accession>
<evidence type="ECO:0000313" key="5">
    <source>
        <dbReference type="Proteomes" id="UP000292447"/>
    </source>
</evidence>
<sequence length="336" mass="36416">MGSSVFVSGASGYIAQHVCKNLLKQGYKVVGSVRSAEKGDHISDLLNSSKFSYEVVPDIEPEGAFDDALQKNPGLSGFFHLASPFTFKAKDVEKELLNPAVNGTWNALKSIKTNGSKISKVVVTSSHAAMFDASKARDPSYSDNEESWNPVSWKEAKTNPQLAFIASKKYAEKAAWDFVAKEKPSFALNSINPVFVFGPQAFDSEAKFPLNQSAEIINRVLKLKPTSKAPGLGGYFVDVRDVAKAQVAAFEKDISNQRLVLASAKFAGQDLLDVLNANFESLKGKIPQGEPGTGDKVREQLCSIDNSKSNGILGIDYIGLDKSLTDMVKQILEANK</sequence>
<dbReference type="InterPro" id="IPR001509">
    <property type="entry name" value="Epimerase_deHydtase"/>
</dbReference>
<dbReference type="PANTHER" id="PTHR10366:SF564">
    <property type="entry name" value="STEROL-4-ALPHA-CARBOXYLATE 3-DEHYDROGENASE, DECARBOXYLATING"/>
    <property type="match status" value="1"/>
</dbReference>
<keyword evidence="5" id="KW-1185">Reference proteome</keyword>
<dbReference type="GO" id="GO:0016616">
    <property type="term" value="F:oxidoreductase activity, acting on the CH-OH group of donors, NAD or NADP as acceptor"/>
    <property type="evidence" value="ECO:0007669"/>
    <property type="project" value="TreeGrafter"/>
</dbReference>
<dbReference type="FunFam" id="3.40.50.720:FF:000191">
    <property type="entry name" value="Methylglyoxal reductase (NADPH-dependent)"/>
    <property type="match status" value="1"/>
</dbReference>
<evidence type="ECO:0000313" key="4">
    <source>
        <dbReference type="EMBL" id="QBM88855.1"/>
    </source>
</evidence>
<reference evidence="5" key="1">
    <citation type="submission" date="2019-03" db="EMBL/GenBank/DDBJ databases">
        <title>Snf2 controls pulcherriminic acid biosynthesis and connects pigmentation and antifungal activity of the yeast Metschnikowia pulcherrima.</title>
        <authorList>
            <person name="Gore-Lloyd D."/>
            <person name="Sumann I."/>
            <person name="Brachmann A.O."/>
            <person name="Schneeberger K."/>
            <person name="Ortiz-Merino R.A."/>
            <person name="Moreno-Beltran M."/>
            <person name="Schlaefli M."/>
            <person name="Kirner P."/>
            <person name="Santos Kron A."/>
            <person name="Wolfe K.H."/>
            <person name="Piel J."/>
            <person name="Ahrens C.H."/>
            <person name="Henk D."/>
            <person name="Freimoser F.M."/>
        </authorList>
    </citation>
    <scope>NUCLEOTIDE SEQUENCE [LARGE SCALE GENOMIC DNA]</scope>
    <source>
        <strain evidence="5">APC 1.2</strain>
    </source>
</reference>